<evidence type="ECO:0000313" key="2">
    <source>
        <dbReference type="Proteomes" id="UP000006265"/>
    </source>
</evidence>
<dbReference type="Proteomes" id="UP000006265">
    <property type="component" value="Unassembled WGS sequence"/>
</dbReference>
<name>K5B8B2_MYCHD</name>
<dbReference type="STRING" id="1122247.GCA_000379865_04117"/>
<dbReference type="RefSeq" id="WP_005628166.1">
    <property type="nucleotide sequence ID" value="NZ_AMRA01000070.1"/>
</dbReference>
<evidence type="ECO:0000313" key="1">
    <source>
        <dbReference type="EMBL" id="EKF23393.1"/>
    </source>
</evidence>
<dbReference type="PATRIC" id="fig|1122247.3.peg.2509"/>
<dbReference type="AlphaFoldDB" id="K5B8B2"/>
<dbReference type="EMBL" id="AMRA01000070">
    <property type="protein sequence ID" value="EKF23393.1"/>
    <property type="molecule type" value="Genomic_DNA"/>
</dbReference>
<reference evidence="1 2" key="1">
    <citation type="journal article" date="2012" name="J. Bacteriol.">
        <title>Genome sequence of Mycobacterium hassiacum DSM 44199, a rare source of heat-stable mycobacterial proteins.</title>
        <authorList>
            <person name="Tiago I."/>
            <person name="Maranha A."/>
            <person name="Mendes V."/>
            <person name="Alarico S."/>
            <person name="Moynihan P.J."/>
            <person name="Clarke A.J."/>
            <person name="Macedo-Ribeiro S."/>
            <person name="Pereira P.J."/>
            <person name="Empadinhas N."/>
        </authorList>
    </citation>
    <scope>NUCLEOTIDE SEQUENCE [LARGE SCALE GENOMIC DNA]</scope>
    <source>
        <strain evidence="2">DSM 44199 / CIP 105218 / JCM 12690 / 3849</strain>
    </source>
</reference>
<organism evidence="1 2">
    <name type="scientific">Mycolicibacterium hassiacum (strain DSM 44199 / CIP 105218 / JCM 12690 / 3849)</name>
    <name type="common">Mycobacterium hassiacum</name>
    <dbReference type="NCBI Taxonomy" id="1122247"/>
    <lineage>
        <taxon>Bacteria</taxon>
        <taxon>Bacillati</taxon>
        <taxon>Actinomycetota</taxon>
        <taxon>Actinomycetes</taxon>
        <taxon>Mycobacteriales</taxon>
        <taxon>Mycobacteriaceae</taxon>
        <taxon>Mycolicibacterium</taxon>
    </lineage>
</organism>
<gene>
    <name evidence="1" type="ORF">C731_2611</name>
</gene>
<sequence>MSDRVELHRRLAYAKWQAYAKPHETDRITYGDEWVYAPDAVMMCPLFYGGEPQRMADLYNDEVAAAMAEYAPDGDMLTPEFRMYWKYMPDYRIVTPFECTATEWGFTQCDTYAGTLADGTVLKLREWDYVWTNERGQITRWDWFVDSREFYPLLELIGLDPENLTLQEYTVNFLRQGGIRSQAPTG</sequence>
<accession>K5B8B2</accession>
<dbReference type="OrthoDB" id="4612601at2"/>
<proteinExistence type="predicted"/>
<protein>
    <submittedName>
        <fullName evidence="1">Uncharacterized protein</fullName>
    </submittedName>
</protein>
<comment type="caution">
    <text evidence="1">The sequence shown here is derived from an EMBL/GenBank/DDBJ whole genome shotgun (WGS) entry which is preliminary data.</text>
</comment>
<keyword evidence="2" id="KW-1185">Reference proteome</keyword>